<evidence type="ECO:0000259" key="7">
    <source>
        <dbReference type="Pfam" id="PF23276"/>
    </source>
</evidence>
<dbReference type="InterPro" id="IPR002885">
    <property type="entry name" value="PPR_rpt"/>
</dbReference>
<feature type="repeat" description="PPR" evidence="5">
    <location>
        <begin position="585"/>
        <end position="619"/>
    </location>
</feature>
<dbReference type="PANTHER" id="PTHR47447:SF21">
    <property type="entry name" value="PENTACOTRIPEPTIDE-REPEAT REGION OF PRORP DOMAIN-CONTAINING PROTEIN"/>
    <property type="match status" value="1"/>
</dbReference>
<dbReference type="InterPro" id="IPR011990">
    <property type="entry name" value="TPR-like_helical_dom_sf"/>
</dbReference>
<sequence length="691" mass="78263">MHRNAQRLLRPCLACLERTAARIPPGQHQRTNSSTFLLGSTSSTTGNASLSSRFSTSATSQVIRAMTLDDLDDGSLASPNNTRSQGRHTTTPSLLSSSSIDNEAEEAQQELRTPFFDPAVIPPEQIKQYRALADTITTSSTLQEHERLIAVYRSIADDPLLLQQMQPKDFMQAMNSCRDMYRVIPRMRHILTEFEKSRQQHNHHETLLPEMYDIMLKAFVKLSDFRSASNMIEEMKRKKAMRFGTSTYHVMLDLCKHERDLGRARRLLKEMREHKVEVTSATYLLMMSICGRAKNPKMAREYFDEMPLLGLDTDVSHYNALLNAYAHSKDMRGADEVFEMMAEDGIPADQYTYAAMVKTLKATDRHGDPAALIKAMKENGTVANVKILSVFGMDPIGIMEDCKANKVEMKVGDFNTLIVRALRSNQFAKIPTIMQEMQARGLRPDVVTFTAMVDANIKMGKYPEAREVFRAMEQANIQPDVIAYSAMIAGALSHSSVQESIGILKDMIDDGLLPNRHTFNSLLSATVGEMGSDGLVIIRRTMDALGIKPDRRSFNAILSSHALEGDMDKVRETLDDMSRTRVEPDALTYSILISGYLQNGDLRYSMEWYYKMIEGGFKPAPFVMNNLMSALHGSGQGQQVLMLWREMGRLRIRKNQRSYEILFEICDEFGLDDQRAEIEEEFKTFLVHNFE</sequence>
<feature type="repeat" description="PPR" evidence="5">
    <location>
        <begin position="279"/>
        <end position="313"/>
    </location>
</feature>
<dbReference type="Pfam" id="PF13041">
    <property type="entry name" value="PPR_2"/>
    <property type="match status" value="1"/>
</dbReference>
<dbReference type="EMBL" id="JAAAIL010000385">
    <property type="protein sequence ID" value="KAG0276302.1"/>
    <property type="molecule type" value="Genomic_DNA"/>
</dbReference>
<feature type="repeat" description="PPR" evidence="5">
    <location>
        <begin position="314"/>
        <end position="348"/>
    </location>
</feature>
<dbReference type="AlphaFoldDB" id="A0AAD4DEU7"/>
<feature type="repeat" description="PPR" evidence="5">
    <location>
        <begin position="480"/>
        <end position="514"/>
    </location>
</feature>
<proteinExistence type="inferred from homology"/>
<keyword evidence="2" id="KW-0677">Repeat</keyword>
<comment type="subunit">
    <text evidence="4">Binds to mitochondrial small subunit 15S rRNA.</text>
</comment>
<comment type="caution">
    <text evidence="8">The sequence shown here is derived from an EMBL/GenBank/DDBJ whole genome shotgun (WGS) entry which is preliminary data.</text>
</comment>
<accession>A0AAD4DEU7</accession>
<dbReference type="PROSITE" id="PS51375">
    <property type="entry name" value="PPR"/>
    <property type="match status" value="7"/>
</dbReference>
<comment type="similarity">
    <text evidence="1">Belongs to the CCM1 family.</text>
</comment>
<reference evidence="8" key="1">
    <citation type="journal article" date="2020" name="Fungal Divers.">
        <title>Resolving the Mortierellaceae phylogeny through synthesis of multi-gene phylogenetics and phylogenomics.</title>
        <authorList>
            <person name="Vandepol N."/>
            <person name="Liber J."/>
            <person name="Desiro A."/>
            <person name="Na H."/>
            <person name="Kennedy M."/>
            <person name="Barry K."/>
            <person name="Grigoriev I.V."/>
            <person name="Miller A.N."/>
            <person name="O'Donnell K."/>
            <person name="Stajich J.E."/>
            <person name="Bonito G."/>
        </authorList>
    </citation>
    <scope>NUCLEOTIDE SEQUENCE</scope>
    <source>
        <strain evidence="8">NRRL 28262</strain>
    </source>
</reference>
<evidence type="ECO:0000256" key="3">
    <source>
        <dbReference type="ARBA" id="ARBA00044493"/>
    </source>
</evidence>
<gene>
    <name evidence="8" type="ORF">BGZ95_007723</name>
</gene>
<protein>
    <recommendedName>
        <fullName evidence="7">Pentatricopeptide repeat-containing protein-mitochondrial domain-containing protein</fullName>
    </recommendedName>
</protein>
<evidence type="ECO:0000256" key="2">
    <source>
        <dbReference type="ARBA" id="ARBA00022737"/>
    </source>
</evidence>
<dbReference type="PANTHER" id="PTHR47447">
    <property type="entry name" value="OS03G0856100 PROTEIN"/>
    <property type="match status" value="1"/>
</dbReference>
<evidence type="ECO:0000256" key="5">
    <source>
        <dbReference type="PROSITE-ProRule" id="PRU00708"/>
    </source>
</evidence>
<keyword evidence="9" id="KW-1185">Reference proteome</keyword>
<feature type="compositionally biased region" description="Polar residues" evidence="6">
    <location>
        <begin position="77"/>
        <end position="92"/>
    </location>
</feature>
<feature type="domain" description="Pentatricopeptide repeat-containing protein-mitochondrial" evidence="7">
    <location>
        <begin position="284"/>
        <end position="388"/>
    </location>
</feature>
<dbReference type="NCBIfam" id="TIGR00756">
    <property type="entry name" value="PPR"/>
    <property type="match status" value="6"/>
</dbReference>
<dbReference type="Pfam" id="PF13812">
    <property type="entry name" value="PPR_3"/>
    <property type="match status" value="1"/>
</dbReference>
<evidence type="ECO:0000256" key="6">
    <source>
        <dbReference type="SAM" id="MobiDB-lite"/>
    </source>
</evidence>
<feature type="repeat" description="PPR" evidence="5">
    <location>
        <begin position="550"/>
        <end position="584"/>
    </location>
</feature>
<comment type="function">
    <text evidence="3">Regulates mitochondrial small subunit maturation by controlling 15S rRNA 5'-end processing. Localizes to the 5' precursor of the 15S rRNA in a position that is subsequently occupied by mS47 in the mature yeast mtSSU. Uses structure and sequence-specific RNA recognition, binding to a single-stranded region of the precursor and specifically recognizing bases -6 to -1. The exchange of Ccm1 for mS47 is coupled to the irreversible removal of precursor rRNA that is accompanied by conformational changes of the mitoribosomal proteins uS5m and mS26. These conformational changes signal completion of 5'-end rRNA processing through protection of the mature 5'-end of the 15S rRNA and stabilization of mS47. The removal of the 5' precursor together with the dissociation of Ccm1 may be catalyzed by the 5'-3' exoribonuclease Pet127. Involved in the specific removal of group I introns in mitochondrial encoded transcripts.</text>
</comment>
<dbReference type="Pfam" id="PF23276">
    <property type="entry name" value="TPR_24"/>
    <property type="match status" value="1"/>
</dbReference>
<evidence type="ECO:0000256" key="1">
    <source>
        <dbReference type="ARBA" id="ARBA00006192"/>
    </source>
</evidence>
<name>A0AAD4DEU7_9FUNG</name>
<feature type="repeat" description="PPR" evidence="5">
    <location>
        <begin position="244"/>
        <end position="278"/>
    </location>
</feature>
<evidence type="ECO:0000256" key="4">
    <source>
        <dbReference type="ARBA" id="ARBA00044511"/>
    </source>
</evidence>
<feature type="region of interest" description="Disordered" evidence="6">
    <location>
        <begin position="71"/>
        <end position="109"/>
    </location>
</feature>
<feature type="repeat" description="PPR" evidence="5">
    <location>
        <begin position="445"/>
        <end position="479"/>
    </location>
</feature>
<dbReference type="InterPro" id="IPR057027">
    <property type="entry name" value="TPR_mt"/>
</dbReference>
<dbReference type="Pfam" id="PF01535">
    <property type="entry name" value="PPR"/>
    <property type="match status" value="2"/>
</dbReference>
<evidence type="ECO:0000313" key="9">
    <source>
        <dbReference type="Proteomes" id="UP001194580"/>
    </source>
</evidence>
<organism evidence="8 9">
    <name type="scientific">Linnemannia exigua</name>
    <dbReference type="NCBI Taxonomy" id="604196"/>
    <lineage>
        <taxon>Eukaryota</taxon>
        <taxon>Fungi</taxon>
        <taxon>Fungi incertae sedis</taxon>
        <taxon>Mucoromycota</taxon>
        <taxon>Mortierellomycotina</taxon>
        <taxon>Mortierellomycetes</taxon>
        <taxon>Mortierellales</taxon>
        <taxon>Mortierellaceae</taxon>
        <taxon>Linnemannia</taxon>
    </lineage>
</organism>
<dbReference type="Gene3D" id="1.25.40.10">
    <property type="entry name" value="Tetratricopeptide repeat domain"/>
    <property type="match status" value="3"/>
</dbReference>
<evidence type="ECO:0000313" key="8">
    <source>
        <dbReference type="EMBL" id="KAG0276302.1"/>
    </source>
</evidence>
<dbReference type="Proteomes" id="UP001194580">
    <property type="component" value="Unassembled WGS sequence"/>
</dbReference>